<keyword evidence="6" id="KW-1185">Reference proteome</keyword>
<dbReference type="Gene3D" id="3.40.50.1240">
    <property type="entry name" value="Phosphoglycerate mutase-like"/>
    <property type="match status" value="1"/>
</dbReference>
<evidence type="ECO:0000256" key="3">
    <source>
        <dbReference type="PIRSR" id="PIRSR613078-1"/>
    </source>
</evidence>
<accession>A0A840RT18</accession>
<dbReference type="Proteomes" id="UP000571084">
    <property type="component" value="Unassembled WGS sequence"/>
</dbReference>
<comment type="caution">
    <text evidence="5">The sequence shown here is derived from an EMBL/GenBank/DDBJ whole genome shotgun (WGS) entry which is preliminary data.</text>
</comment>
<feature type="active site" description="Tele-phosphohistidine intermediate" evidence="3">
    <location>
        <position position="11"/>
    </location>
</feature>
<evidence type="ECO:0000313" key="5">
    <source>
        <dbReference type="EMBL" id="MBB5200096.1"/>
    </source>
</evidence>
<dbReference type="InterPro" id="IPR029033">
    <property type="entry name" value="His_PPase_superfam"/>
</dbReference>
<evidence type="ECO:0000256" key="2">
    <source>
        <dbReference type="ARBA" id="ARBA00023235"/>
    </source>
</evidence>
<feature type="binding site" evidence="4">
    <location>
        <position position="60"/>
    </location>
    <ligand>
        <name>substrate</name>
    </ligand>
</feature>
<dbReference type="Pfam" id="PF00300">
    <property type="entry name" value="His_Phos_1"/>
    <property type="match status" value="1"/>
</dbReference>
<dbReference type="EC" id="5.4.2.12" evidence="5"/>
<dbReference type="RefSeq" id="WP_168051256.1">
    <property type="nucleotide sequence ID" value="NZ_JAAOZT010000001.1"/>
</dbReference>
<sequence length="219" mass="24390">MQTTEILLIRHGETDWNTEKRIQGHIDIPLNAKGRRQAAALSTRLEGLSLDAIFSSDLQRARDTAAPVAAHHGLTVQIHEDLRERCYGVMEGLQRQEVALRYPLAYAALDARALDVRYPPGINVAETINEFSARAIGALHRLLNKATHQRIAVVSHGGVLDCIYRHVSNVALGEARAFDILNASINRLLWNGEQFKLVSWGDIEHLSHLGDIVLDEVDK</sequence>
<proteinExistence type="predicted"/>
<dbReference type="SMART" id="SM00855">
    <property type="entry name" value="PGAM"/>
    <property type="match status" value="1"/>
</dbReference>
<dbReference type="InterPro" id="IPR013078">
    <property type="entry name" value="His_Pase_superF_clade-1"/>
</dbReference>
<dbReference type="GO" id="GO:0004619">
    <property type="term" value="F:phosphoglycerate mutase activity"/>
    <property type="evidence" value="ECO:0007669"/>
    <property type="project" value="UniProtKB-EC"/>
</dbReference>
<feature type="binding site" evidence="4">
    <location>
        <begin position="84"/>
        <end position="87"/>
    </location>
    <ligand>
        <name>substrate</name>
    </ligand>
</feature>
<dbReference type="CDD" id="cd07067">
    <property type="entry name" value="HP_PGM_like"/>
    <property type="match status" value="1"/>
</dbReference>
<dbReference type="AlphaFoldDB" id="A0A840RT18"/>
<dbReference type="EMBL" id="JACHHQ010000004">
    <property type="protein sequence ID" value="MBB5200096.1"/>
    <property type="molecule type" value="Genomic_DNA"/>
</dbReference>
<evidence type="ECO:0000256" key="4">
    <source>
        <dbReference type="PIRSR" id="PIRSR613078-2"/>
    </source>
</evidence>
<organism evidence="5 6">
    <name type="scientific">Glaciimonas immobilis</name>
    <dbReference type="NCBI Taxonomy" id="728004"/>
    <lineage>
        <taxon>Bacteria</taxon>
        <taxon>Pseudomonadati</taxon>
        <taxon>Pseudomonadota</taxon>
        <taxon>Betaproteobacteria</taxon>
        <taxon>Burkholderiales</taxon>
        <taxon>Oxalobacteraceae</taxon>
        <taxon>Glaciimonas</taxon>
    </lineage>
</organism>
<feature type="binding site" evidence="4">
    <location>
        <begin position="10"/>
        <end position="17"/>
    </location>
    <ligand>
        <name>substrate</name>
    </ligand>
</feature>
<dbReference type="GO" id="GO:0005737">
    <property type="term" value="C:cytoplasm"/>
    <property type="evidence" value="ECO:0007669"/>
    <property type="project" value="TreeGrafter"/>
</dbReference>
<keyword evidence="2 5" id="KW-0413">Isomerase</keyword>
<reference evidence="5 6" key="1">
    <citation type="submission" date="2020-08" db="EMBL/GenBank/DDBJ databases">
        <title>Genomic Encyclopedia of Type Strains, Phase IV (KMG-IV): sequencing the most valuable type-strain genomes for metagenomic binning, comparative biology and taxonomic classification.</title>
        <authorList>
            <person name="Goeker M."/>
        </authorList>
    </citation>
    <scope>NUCLEOTIDE SEQUENCE [LARGE SCALE GENOMIC DNA]</scope>
    <source>
        <strain evidence="5 6">DSM 23240</strain>
    </source>
</reference>
<keyword evidence="1" id="KW-0324">Glycolysis</keyword>
<name>A0A840RT18_9BURK</name>
<protein>
    <submittedName>
        <fullName evidence="5">Putative phosphoglycerate mutase</fullName>
        <ecNumber evidence="5">5.4.2.12</ecNumber>
    </submittedName>
</protein>
<gene>
    <name evidence="5" type="ORF">HNR39_001931</name>
</gene>
<evidence type="ECO:0000256" key="1">
    <source>
        <dbReference type="ARBA" id="ARBA00023152"/>
    </source>
</evidence>
<feature type="active site" description="Proton donor/acceptor" evidence="3">
    <location>
        <position position="84"/>
    </location>
</feature>
<dbReference type="InterPro" id="IPR001345">
    <property type="entry name" value="PG/BPGM_mutase_AS"/>
</dbReference>
<dbReference type="PANTHER" id="PTHR48100">
    <property type="entry name" value="BROAD-SPECIFICITY PHOSPHATASE YOR283W-RELATED"/>
    <property type="match status" value="1"/>
</dbReference>
<dbReference type="SUPFAM" id="SSF53254">
    <property type="entry name" value="Phosphoglycerate mutase-like"/>
    <property type="match status" value="1"/>
</dbReference>
<evidence type="ECO:0000313" key="6">
    <source>
        <dbReference type="Proteomes" id="UP000571084"/>
    </source>
</evidence>
<dbReference type="InterPro" id="IPR050275">
    <property type="entry name" value="PGM_Phosphatase"/>
</dbReference>
<dbReference type="PROSITE" id="PS00175">
    <property type="entry name" value="PG_MUTASE"/>
    <property type="match status" value="1"/>
</dbReference>
<dbReference type="GO" id="GO:0016791">
    <property type="term" value="F:phosphatase activity"/>
    <property type="evidence" value="ECO:0007669"/>
    <property type="project" value="TreeGrafter"/>
</dbReference>
<dbReference type="PANTHER" id="PTHR48100:SF1">
    <property type="entry name" value="HISTIDINE PHOSPHATASE FAMILY PROTEIN-RELATED"/>
    <property type="match status" value="1"/>
</dbReference>